<dbReference type="Gene3D" id="3.90.1200.10">
    <property type="match status" value="1"/>
</dbReference>
<dbReference type="InterPro" id="IPR011009">
    <property type="entry name" value="Kinase-like_dom_sf"/>
</dbReference>
<evidence type="ECO:0000313" key="3">
    <source>
        <dbReference type="Proteomes" id="UP000544331"/>
    </source>
</evidence>
<evidence type="ECO:0000313" key="2">
    <source>
        <dbReference type="EMBL" id="KAF5709405.1"/>
    </source>
</evidence>
<feature type="domain" description="Aminoglycoside phosphotransferase" evidence="1">
    <location>
        <begin position="99"/>
        <end position="312"/>
    </location>
</feature>
<dbReference type="GO" id="GO:0016740">
    <property type="term" value="F:transferase activity"/>
    <property type="evidence" value="ECO:0007669"/>
    <property type="project" value="UniProtKB-KW"/>
</dbReference>
<accession>A0A8H5YDN4</accession>
<proteinExistence type="predicted"/>
<keyword evidence="3" id="KW-1185">Reference proteome</keyword>
<organism evidence="2 3">
    <name type="scientific">Fusarium mundagurra</name>
    <dbReference type="NCBI Taxonomy" id="1567541"/>
    <lineage>
        <taxon>Eukaryota</taxon>
        <taxon>Fungi</taxon>
        <taxon>Dikarya</taxon>
        <taxon>Ascomycota</taxon>
        <taxon>Pezizomycotina</taxon>
        <taxon>Sordariomycetes</taxon>
        <taxon>Hypocreomycetidae</taxon>
        <taxon>Hypocreales</taxon>
        <taxon>Nectriaceae</taxon>
        <taxon>Fusarium</taxon>
        <taxon>Fusarium fujikuroi species complex</taxon>
    </lineage>
</organism>
<dbReference type="InterPro" id="IPR051678">
    <property type="entry name" value="AGP_Transferase"/>
</dbReference>
<comment type="caution">
    <text evidence="2">The sequence shown here is derived from an EMBL/GenBank/DDBJ whole genome shotgun (WGS) entry which is preliminary data.</text>
</comment>
<reference evidence="2 3" key="1">
    <citation type="submission" date="2020-05" db="EMBL/GenBank/DDBJ databases">
        <title>Identification and distribution of gene clusters putatively required for synthesis of sphingolipid metabolism inhibitors in phylogenetically diverse species of the filamentous fungus Fusarium.</title>
        <authorList>
            <person name="Kim H.-S."/>
            <person name="Busman M."/>
            <person name="Brown D.W."/>
            <person name="Divon H."/>
            <person name="Uhlig S."/>
            <person name="Proctor R.H."/>
        </authorList>
    </citation>
    <scope>NUCLEOTIDE SEQUENCE [LARGE SCALE GENOMIC DNA]</scope>
    <source>
        <strain evidence="2 3">NRRL 66235</strain>
    </source>
</reference>
<dbReference type="OrthoDB" id="5404599at2759"/>
<dbReference type="AlphaFoldDB" id="A0A8H5YDN4"/>
<sequence length="332" mass="38437">MVPNQHADPLAIGCRPVNMERQNLSPTILIDSLPKGSSVRFNDSTFFTRNGPEATFPSAVQVRAKSEAGDHVLHRRNTVIFESLRLVVKFGMEPRVSIAEGQCLWWLGRHLPSVPVPEIYGWTEDGEEVFLYMELVEGVTLERRWDCLSRENKVGVGEQLRDMVNELRRVKRDPEDEFLGQINRGPLQDVVFADGIRPRAGPFSSVKEFHDWFSFLIRRQAASGPHWEGYRLEDIPDPYRQLLPDGPGVVFTHADLHQSNIMVSEGSPCRVVAVIDWHQSGWYPDYWEFYKAQYTNHWETEWVQKYIPIFLDEPRETFIDGIDNYARSWGFM</sequence>
<name>A0A8H5YDN4_9HYPO</name>
<dbReference type="PANTHER" id="PTHR21310:SF54">
    <property type="entry name" value="AMINOGLYCOSIDE PHOSPHOTRANSFERASE DOMAIN-CONTAINING PROTEIN"/>
    <property type="match status" value="1"/>
</dbReference>
<dbReference type="Pfam" id="PF01636">
    <property type="entry name" value="APH"/>
    <property type="match status" value="1"/>
</dbReference>
<dbReference type="Proteomes" id="UP000544331">
    <property type="component" value="Unassembled WGS sequence"/>
</dbReference>
<dbReference type="PANTHER" id="PTHR21310">
    <property type="entry name" value="AMINOGLYCOSIDE PHOSPHOTRANSFERASE-RELATED-RELATED"/>
    <property type="match status" value="1"/>
</dbReference>
<protein>
    <submittedName>
        <fullName evidence="2">Phosphotransferase family</fullName>
    </submittedName>
</protein>
<evidence type="ECO:0000259" key="1">
    <source>
        <dbReference type="Pfam" id="PF01636"/>
    </source>
</evidence>
<gene>
    <name evidence="2" type="ORF">FMUND_10098</name>
</gene>
<dbReference type="EMBL" id="JAAOAN010000358">
    <property type="protein sequence ID" value="KAF5709405.1"/>
    <property type="molecule type" value="Genomic_DNA"/>
</dbReference>
<dbReference type="SUPFAM" id="SSF56112">
    <property type="entry name" value="Protein kinase-like (PK-like)"/>
    <property type="match status" value="1"/>
</dbReference>
<dbReference type="InterPro" id="IPR002575">
    <property type="entry name" value="Aminoglycoside_PTrfase"/>
</dbReference>
<keyword evidence="2" id="KW-0808">Transferase</keyword>